<reference evidence="2 3" key="1">
    <citation type="journal article" date="2019" name="Nat. Ecol. Evol.">
        <title>Megaphylogeny resolves global patterns of mushroom evolution.</title>
        <authorList>
            <person name="Varga T."/>
            <person name="Krizsan K."/>
            <person name="Foldi C."/>
            <person name="Dima B."/>
            <person name="Sanchez-Garcia M."/>
            <person name="Sanchez-Ramirez S."/>
            <person name="Szollosi G.J."/>
            <person name="Szarkandi J.G."/>
            <person name="Papp V."/>
            <person name="Albert L."/>
            <person name="Andreopoulos W."/>
            <person name="Angelini C."/>
            <person name="Antonin V."/>
            <person name="Barry K.W."/>
            <person name="Bougher N.L."/>
            <person name="Buchanan P."/>
            <person name="Buyck B."/>
            <person name="Bense V."/>
            <person name="Catcheside P."/>
            <person name="Chovatia M."/>
            <person name="Cooper J."/>
            <person name="Damon W."/>
            <person name="Desjardin D."/>
            <person name="Finy P."/>
            <person name="Geml J."/>
            <person name="Haridas S."/>
            <person name="Hughes K."/>
            <person name="Justo A."/>
            <person name="Karasinski D."/>
            <person name="Kautmanova I."/>
            <person name="Kiss B."/>
            <person name="Kocsube S."/>
            <person name="Kotiranta H."/>
            <person name="LaButti K.M."/>
            <person name="Lechner B.E."/>
            <person name="Liimatainen K."/>
            <person name="Lipzen A."/>
            <person name="Lukacs Z."/>
            <person name="Mihaltcheva S."/>
            <person name="Morgado L.N."/>
            <person name="Niskanen T."/>
            <person name="Noordeloos M.E."/>
            <person name="Ohm R.A."/>
            <person name="Ortiz-Santana B."/>
            <person name="Ovrebo C."/>
            <person name="Racz N."/>
            <person name="Riley R."/>
            <person name="Savchenko A."/>
            <person name="Shiryaev A."/>
            <person name="Soop K."/>
            <person name="Spirin V."/>
            <person name="Szebenyi C."/>
            <person name="Tomsovsky M."/>
            <person name="Tulloss R.E."/>
            <person name="Uehling J."/>
            <person name="Grigoriev I.V."/>
            <person name="Vagvolgyi C."/>
            <person name="Papp T."/>
            <person name="Martin F.M."/>
            <person name="Miettinen O."/>
            <person name="Hibbett D.S."/>
            <person name="Nagy L.G."/>
        </authorList>
    </citation>
    <scope>NUCLEOTIDE SEQUENCE [LARGE SCALE GENOMIC DNA]</scope>
    <source>
        <strain evidence="2 3">CBS 962.96</strain>
    </source>
</reference>
<organism evidence="2 3">
    <name type="scientific">Dendrothele bispora (strain CBS 962.96)</name>
    <dbReference type="NCBI Taxonomy" id="1314807"/>
    <lineage>
        <taxon>Eukaryota</taxon>
        <taxon>Fungi</taxon>
        <taxon>Dikarya</taxon>
        <taxon>Basidiomycota</taxon>
        <taxon>Agaricomycotina</taxon>
        <taxon>Agaricomycetes</taxon>
        <taxon>Agaricomycetidae</taxon>
        <taxon>Agaricales</taxon>
        <taxon>Agaricales incertae sedis</taxon>
        <taxon>Dendrothele</taxon>
    </lineage>
</organism>
<evidence type="ECO:0000313" key="2">
    <source>
        <dbReference type="EMBL" id="THU76854.1"/>
    </source>
</evidence>
<proteinExistence type="predicted"/>
<evidence type="ECO:0008006" key="4">
    <source>
        <dbReference type="Google" id="ProtNLM"/>
    </source>
</evidence>
<feature type="signal peptide" evidence="1">
    <location>
        <begin position="1"/>
        <end position="24"/>
    </location>
</feature>
<sequence>MLFNWAFLGTALLVLKFYTGGVFAQLNTGAIFPLYIYPESCDSWGVVADSISANPTLPFYIVINPSSGPGDGPVPDPGYQECIPDLVSRSDNVRTVGYVRTNYGNQDPSDVLGEIETYSNWGASYRPNGIFFDEVNATTDHVQLYSSYAERVRQDFGSDSVVVLNPGIPVTVDDYFEIADLIITAENFYDEFDVSSLQISETKPASEQAVLLHTAPQTLPTSLIDELTGLGIGALFITNKVQAEAYNTTPTYWGEFCEELVDSQT</sequence>
<dbReference type="Pfam" id="PF12138">
    <property type="entry name" value="Spherulin4"/>
    <property type="match status" value="1"/>
</dbReference>
<protein>
    <recommendedName>
        <fullName evidence="4">Spherulation-specific family 4</fullName>
    </recommendedName>
</protein>
<gene>
    <name evidence="2" type="ORF">K435DRAFT_878655</name>
</gene>
<keyword evidence="1" id="KW-0732">Signal</keyword>
<evidence type="ECO:0000313" key="3">
    <source>
        <dbReference type="Proteomes" id="UP000297245"/>
    </source>
</evidence>
<feature type="chain" id="PRO_5020993241" description="Spherulation-specific family 4" evidence="1">
    <location>
        <begin position="25"/>
        <end position="265"/>
    </location>
</feature>
<keyword evidence="3" id="KW-1185">Reference proteome</keyword>
<dbReference type="OrthoDB" id="5342184at2759"/>
<dbReference type="Proteomes" id="UP000297245">
    <property type="component" value="Unassembled WGS sequence"/>
</dbReference>
<evidence type="ECO:0000256" key="1">
    <source>
        <dbReference type="SAM" id="SignalP"/>
    </source>
</evidence>
<dbReference type="AlphaFoldDB" id="A0A4S8KMK8"/>
<dbReference type="InterPro" id="IPR021986">
    <property type="entry name" value="Spherulin4"/>
</dbReference>
<dbReference type="EMBL" id="ML180683">
    <property type="protein sequence ID" value="THU76854.1"/>
    <property type="molecule type" value="Genomic_DNA"/>
</dbReference>
<name>A0A4S8KMK8_DENBC</name>
<dbReference type="PANTHER" id="PTHR35040">
    <property type="match status" value="1"/>
</dbReference>
<dbReference type="PANTHER" id="PTHR35040:SF9">
    <property type="entry name" value="4-LIKE CELL SURFACE PROTEIN, PUTATIVE (AFU_ORTHOLOGUE AFUA_4G14080)-RELATED"/>
    <property type="match status" value="1"/>
</dbReference>
<accession>A0A4S8KMK8</accession>